<keyword evidence="2" id="KW-1185">Reference proteome</keyword>
<evidence type="ECO:0000313" key="1">
    <source>
        <dbReference type="EMBL" id="KAL2064135.1"/>
    </source>
</evidence>
<dbReference type="Proteomes" id="UP001595075">
    <property type="component" value="Unassembled WGS sequence"/>
</dbReference>
<name>A0ABR4C366_9HELO</name>
<gene>
    <name evidence="1" type="ORF">VTL71DRAFT_4629</name>
</gene>
<proteinExistence type="predicted"/>
<comment type="caution">
    <text evidence="1">The sequence shown here is derived from an EMBL/GenBank/DDBJ whole genome shotgun (WGS) entry which is preliminary data.</text>
</comment>
<protein>
    <submittedName>
        <fullName evidence="1">Uncharacterized protein</fullName>
    </submittedName>
</protein>
<sequence>MSHHPTVMNIISYLSETLPSFSILKLQPGFRCSGWIRPEPLSRCEFRRVSDSWGEVRVESFDFARMVLPAVNGDGGLHLVNSGLLPPFSVLKMQNPTLKNKMLLRLSTYLLYAPREYRGDLYHSSLQK</sequence>
<dbReference type="EMBL" id="JAZHXI010000014">
    <property type="protein sequence ID" value="KAL2064135.1"/>
    <property type="molecule type" value="Genomic_DNA"/>
</dbReference>
<reference evidence="1 2" key="1">
    <citation type="journal article" date="2024" name="Commun. Biol.">
        <title>Comparative genomic analysis of thermophilic fungi reveals convergent evolutionary adaptations and gene losses.</title>
        <authorList>
            <person name="Steindorff A.S."/>
            <person name="Aguilar-Pontes M.V."/>
            <person name="Robinson A.J."/>
            <person name="Andreopoulos B."/>
            <person name="LaButti K."/>
            <person name="Kuo A."/>
            <person name="Mondo S."/>
            <person name="Riley R."/>
            <person name="Otillar R."/>
            <person name="Haridas S."/>
            <person name="Lipzen A."/>
            <person name="Grimwood J."/>
            <person name="Schmutz J."/>
            <person name="Clum A."/>
            <person name="Reid I.D."/>
            <person name="Moisan M.C."/>
            <person name="Butler G."/>
            <person name="Nguyen T.T.M."/>
            <person name="Dewar K."/>
            <person name="Conant G."/>
            <person name="Drula E."/>
            <person name="Henrissat B."/>
            <person name="Hansel C."/>
            <person name="Singer S."/>
            <person name="Hutchinson M.I."/>
            <person name="de Vries R.P."/>
            <person name="Natvig D.O."/>
            <person name="Powell A.J."/>
            <person name="Tsang A."/>
            <person name="Grigoriev I.V."/>
        </authorList>
    </citation>
    <scope>NUCLEOTIDE SEQUENCE [LARGE SCALE GENOMIC DNA]</scope>
    <source>
        <strain evidence="1 2">CBS 494.80</strain>
    </source>
</reference>
<evidence type="ECO:0000313" key="2">
    <source>
        <dbReference type="Proteomes" id="UP001595075"/>
    </source>
</evidence>
<accession>A0ABR4C366</accession>
<organism evidence="1 2">
    <name type="scientific">Oculimacula yallundae</name>
    <dbReference type="NCBI Taxonomy" id="86028"/>
    <lineage>
        <taxon>Eukaryota</taxon>
        <taxon>Fungi</taxon>
        <taxon>Dikarya</taxon>
        <taxon>Ascomycota</taxon>
        <taxon>Pezizomycotina</taxon>
        <taxon>Leotiomycetes</taxon>
        <taxon>Helotiales</taxon>
        <taxon>Ploettnerulaceae</taxon>
        <taxon>Oculimacula</taxon>
    </lineage>
</organism>